<evidence type="ECO:0000256" key="6">
    <source>
        <dbReference type="ARBA" id="ARBA00022771"/>
    </source>
</evidence>
<evidence type="ECO:0000256" key="10">
    <source>
        <dbReference type="ARBA" id="ARBA00054138"/>
    </source>
</evidence>
<dbReference type="InterPro" id="IPR015940">
    <property type="entry name" value="UBA"/>
</dbReference>
<sequence>MSSLLKFTYNSEAKKINGYLKTSVPDFLDVKEKIHTNLFEEHQQKPCEIRFYWIDEDSDEIDIVTQIDYDIFLEKSVDRRHLLVAPKQAPSGKEASSAKAQDAPSSSGFGMGQTQEPPSSGEDLNNPRSIHLNVNCDSCLMAPIVGFRYKCIQCPNYDLCQHCEAKHVHADHMMVRMPNNNCPYVVDAWVSGGGLGCGRKSGRKHHEKRFKSGGAMPTPFGFNFAMPTATVATAEGEKPKECGGSGRKHARRSARHSFLSHLYEMMHDLAEGGGAAAAEAAMGTDANNAANASDTKTTTSTTTTTTSDGAGAQKNVDPIAKSAMEAAQKAHEAAVSAAEIAAKVAHQTAVEAAKKATMADTATTSASAAAASAASQTNQETQKTTTTTTTTSTPNSSQTTPTMSATPSLQDFVQLLDPKLLRGGMEILNNFNDMFAKMLDPMEGDDTSSACPIADNIRRASQQSSNSNKSMQTNASNMSNSESKAEEKKTSNLLEISDVGSDSESDSVSESFIKLNAPTKENTPEKATPATANNKSTTPSTPNTSQTSTPPQSLNKSNIMDFAQLSADLKAHIAQEQSRENTTPVKPAQEAAVELRAVPVFNTPPKTPEGTDAGQPRKPEENPRAVHIYHEDELINHSIRAMMSMGFSNEGAWLTQLLESVNGNISEALDLISATQRNSR</sequence>
<keyword evidence="4" id="KW-0479">Metal-binding</keyword>
<dbReference type="Pfam" id="PF16577">
    <property type="entry name" value="UBA_5"/>
    <property type="match status" value="1"/>
</dbReference>
<evidence type="ECO:0000313" key="18">
    <source>
        <dbReference type="EnsemblMetazoa" id="SCAU006155-PA"/>
    </source>
</evidence>
<dbReference type="FunFam" id="3.30.60.90:FF:000016">
    <property type="entry name" value="Refractory to sigma P"/>
    <property type="match status" value="1"/>
</dbReference>
<keyword evidence="3" id="KW-0963">Cytoplasm</keyword>
<evidence type="ECO:0000256" key="3">
    <source>
        <dbReference type="ARBA" id="ARBA00022490"/>
    </source>
</evidence>
<evidence type="ECO:0000256" key="2">
    <source>
        <dbReference type="ARBA" id="ARBA00004496"/>
    </source>
</evidence>
<evidence type="ECO:0000256" key="9">
    <source>
        <dbReference type="ARBA" id="ARBA00023242"/>
    </source>
</evidence>
<evidence type="ECO:0000256" key="11">
    <source>
        <dbReference type="ARBA" id="ARBA00062450"/>
    </source>
</evidence>
<evidence type="ECO:0000256" key="13">
    <source>
        <dbReference type="ARBA" id="ARBA00081379"/>
    </source>
</evidence>
<dbReference type="CDD" id="cd14320">
    <property type="entry name" value="UBA_SQSTM"/>
    <property type="match status" value="1"/>
</dbReference>
<comment type="subunit">
    <text evidence="11">Interacts with aPKC and Traf6.</text>
</comment>
<dbReference type="AlphaFoldDB" id="A0A1I8P9X7"/>
<evidence type="ECO:0000256" key="7">
    <source>
        <dbReference type="ARBA" id="ARBA00022833"/>
    </source>
</evidence>
<accession>A0A1I8P9X7</accession>
<dbReference type="GO" id="GO:0000423">
    <property type="term" value="P:mitophagy"/>
    <property type="evidence" value="ECO:0007669"/>
    <property type="project" value="TreeGrafter"/>
</dbReference>
<dbReference type="PROSITE" id="PS50030">
    <property type="entry name" value="UBA"/>
    <property type="match status" value="1"/>
</dbReference>
<feature type="region of interest" description="Disordered" evidence="15">
    <location>
        <begin position="458"/>
        <end position="492"/>
    </location>
</feature>
<dbReference type="Proteomes" id="UP000095300">
    <property type="component" value="Unassembled WGS sequence"/>
</dbReference>
<dbReference type="SMART" id="SM00291">
    <property type="entry name" value="ZnF_ZZ"/>
    <property type="match status" value="1"/>
</dbReference>
<name>A0A1I8P9X7_STOCA</name>
<organism evidence="18 19">
    <name type="scientific">Stomoxys calcitrans</name>
    <name type="common">Stable fly</name>
    <name type="synonym">Conops calcitrans</name>
    <dbReference type="NCBI Taxonomy" id="35570"/>
    <lineage>
        <taxon>Eukaryota</taxon>
        <taxon>Metazoa</taxon>
        <taxon>Ecdysozoa</taxon>
        <taxon>Arthropoda</taxon>
        <taxon>Hexapoda</taxon>
        <taxon>Insecta</taxon>
        <taxon>Pterygota</taxon>
        <taxon>Neoptera</taxon>
        <taxon>Endopterygota</taxon>
        <taxon>Diptera</taxon>
        <taxon>Brachycera</taxon>
        <taxon>Muscomorpha</taxon>
        <taxon>Muscoidea</taxon>
        <taxon>Muscidae</taxon>
        <taxon>Stomoxys</taxon>
    </lineage>
</organism>
<feature type="domain" description="UBA" evidence="16">
    <location>
        <begin position="630"/>
        <end position="675"/>
    </location>
</feature>
<feature type="region of interest" description="Disordered" evidence="15">
    <location>
        <begin position="86"/>
        <end position="126"/>
    </location>
</feature>
<dbReference type="InterPro" id="IPR033741">
    <property type="entry name" value="SQSTM_UBA"/>
</dbReference>
<keyword evidence="9" id="KW-0539">Nucleus</keyword>
<dbReference type="PANTHER" id="PTHR15090:SF0">
    <property type="entry name" value="SEQUESTOSOME-1"/>
    <property type="match status" value="1"/>
</dbReference>
<keyword evidence="6 14" id="KW-0863">Zinc-finger</keyword>
<dbReference type="InterPro" id="IPR052260">
    <property type="entry name" value="Autophagy_Rcpt_SigReg"/>
</dbReference>
<dbReference type="EnsemblMetazoa" id="SCAU006155-RA">
    <property type="protein sequence ID" value="SCAU006155-PA"/>
    <property type="gene ID" value="SCAU006155"/>
</dbReference>
<evidence type="ECO:0000313" key="19">
    <source>
        <dbReference type="Proteomes" id="UP000095300"/>
    </source>
</evidence>
<evidence type="ECO:0000256" key="5">
    <source>
        <dbReference type="ARBA" id="ARBA00022737"/>
    </source>
</evidence>
<feature type="compositionally biased region" description="Low complexity" evidence="15">
    <location>
        <begin position="370"/>
        <end position="402"/>
    </location>
</feature>
<feature type="compositionally biased region" description="Low complexity" evidence="15">
    <location>
        <begin position="288"/>
        <end position="312"/>
    </location>
</feature>
<dbReference type="GO" id="GO:0007032">
    <property type="term" value="P:endosome organization"/>
    <property type="evidence" value="ECO:0007669"/>
    <property type="project" value="TreeGrafter"/>
</dbReference>
<comment type="subcellular location">
    <subcellularLocation>
        <location evidence="2">Cytoplasm</location>
    </subcellularLocation>
    <subcellularLocation>
        <location evidence="1">Nucleus</location>
    </subcellularLocation>
</comment>
<dbReference type="GO" id="GO:0005080">
    <property type="term" value="F:protein kinase C binding"/>
    <property type="evidence" value="ECO:0007669"/>
    <property type="project" value="TreeGrafter"/>
</dbReference>
<feature type="compositionally biased region" description="Low complexity" evidence="15">
    <location>
        <begin position="461"/>
        <end position="474"/>
    </location>
</feature>
<dbReference type="STRING" id="35570.A0A1I8P9X7"/>
<dbReference type="InterPro" id="IPR043145">
    <property type="entry name" value="Znf_ZZ_sf"/>
</dbReference>
<evidence type="ECO:0000256" key="12">
    <source>
        <dbReference type="ARBA" id="ARBA00071657"/>
    </source>
</evidence>
<dbReference type="SUPFAM" id="SSF46934">
    <property type="entry name" value="UBA-like"/>
    <property type="match status" value="1"/>
</dbReference>
<gene>
    <name evidence="18" type="primary">106080490</name>
</gene>
<dbReference type="VEuPathDB" id="VectorBase:SCAU006155"/>
<keyword evidence="8" id="KW-0804">Transcription</keyword>
<dbReference type="OrthoDB" id="441278at2759"/>
<reference evidence="18" key="1">
    <citation type="submission" date="2020-05" db="UniProtKB">
        <authorList>
            <consortium name="EnsemblMetazoa"/>
        </authorList>
    </citation>
    <scope>IDENTIFICATION</scope>
    <source>
        <strain evidence="18">USDA</strain>
    </source>
</reference>
<dbReference type="GO" id="GO:0070530">
    <property type="term" value="F:K63-linked polyubiquitin modification-dependent protein binding"/>
    <property type="evidence" value="ECO:0007669"/>
    <property type="project" value="TreeGrafter"/>
</dbReference>
<dbReference type="GO" id="GO:0008270">
    <property type="term" value="F:zinc ion binding"/>
    <property type="evidence" value="ECO:0007669"/>
    <property type="project" value="UniProtKB-KW"/>
</dbReference>
<feature type="region of interest" description="Disordered" evidence="15">
    <location>
        <begin position="288"/>
        <end position="314"/>
    </location>
</feature>
<dbReference type="PANTHER" id="PTHR15090">
    <property type="entry name" value="SEQUESTOSOME 1-RELATED"/>
    <property type="match status" value="1"/>
</dbReference>
<dbReference type="InterPro" id="IPR009060">
    <property type="entry name" value="UBA-like_sf"/>
</dbReference>
<dbReference type="KEGG" id="scac:106080490"/>
<proteinExistence type="predicted"/>
<dbReference type="CDD" id="cd02340">
    <property type="entry name" value="ZZ_NBR1_like"/>
    <property type="match status" value="1"/>
</dbReference>
<evidence type="ECO:0000256" key="8">
    <source>
        <dbReference type="ARBA" id="ARBA00023163"/>
    </source>
</evidence>
<dbReference type="InterPro" id="IPR000433">
    <property type="entry name" value="Znf_ZZ"/>
</dbReference>
<feature type="region of interest" description="Disordered" evidence="15">
    <location>
        <begin position="370"/>
        <end position="406"/>
    </location>
</feature>
<dbReference type="FunFam" id="1.10.8.10:FF:000034">
    <property type="entry name" value="Sequestosome 1"/>
    <property type="match status" value="1"/>
</dbReference>
<dbReference type="Gene3D" id="1.10.8.10">
    <property type="entry name" value="DNA helicase RuvA subunit, C-terminal domain"/>
    <property type="match status" value="1"/>
</dbReference>
<feature type="compositionally biased region" description="Polar residues" evidence="15">
    <location>
        <begin position="103"/>
        <end position="126"/>
    </location>
</feature>
<feature type="region of interest" description="Disordered" evidence="15">
    <location>
        <begin position="514"/>
        <end position="556"/>
    </location>
</feature>
<dbReference type="GO" id="GO:0044753">
    <property type="term" value="C:amphisome"/>
    <property type="evidence" value="ECO:0007669"/>
    <property type="project" value="TreeGrafter"/>
</dbReference>
<keyword evidence="7" id="KW-0862">Zinc</keyword>
<evidence type="ECO:0000259" key="17">
    <source>
        <dbReference type="PROSITE" id="PS50135"/>
    </source>
</evidence>
<dbReference type="GO" id="GO:0016235">
    <property type="term" value="C:aggresome"/>
    <property type="evidence" value="ECO:0007669"/>
    <property type="project" value="TreeGrafter"/>
</dbReference>
<dbReference type="SUPFAM" id="SSF57850">
    <property type="entry name" value="RING/U-box"/>
    <property type="match status" value="1"/>
</dbReference>
<keyword evidence="5" id="KW-0677">Repeat</keyword>
<feature type="compositionally biased region" description="Low complexity" evidence="15">
    <location>
        <begin position="536"/>
        <end position="553"/>
    </location>
</feature>
<dbReference type="GO" id="GO:0005634">
    <property type="term" value="C:nucleus"/>
    <property type="evidence" value="ECO:0007669"/>
    <property type="project" value="UniProtKB-SubCell"/>
</dbReference>
<evidence type="ECO:0000256" key="4">
    <source>
        <dbReference type="ARBA" id="ARBA00022723"/>
    </source>
</evidence>
<dbReference type="PROSITE" id="PS50135">
    <property type="entry name" value="ZF_ZZ_2"/>
    <property type="match status" value="1"/>
</dbReference>
<evidence type="ECO:0000259" key="16">
    <source>
        <dbReference type="PROSITE" id="PS50030"/>
    </source>
</evidence>
<keyword evidence="19" id="KW-1185">Reference proteome</keyword>
<evidence type="ECO:0000256" key="15">
    <source>
        <dbReference type="SAM" id="MobiDB-lite"/>
    </source>
</evidence>
<comment type="function">
    <text evidence="10">Required for selective autophagy activation by ubiquitinated proteins. Implicated in sigma rhabdovirus multiplication and necessary for male fertility. Involved in activating transcription of Drs.</text>
</comment>
<evidence type="ECO:0000256" key="1">
    <source>
        <dbReference type="ARBA" id="ARBA00004123"/>
    </source>
</evidence>
<feature type="domain" description="ZZ-type" evidence="17">
    <location>
        <begin position="131"/>
        <end position="182"/>
    </location>
</feature>
<feature type="region of interest" description="Disordered" evidence="15">
    <location>
        <begin position="234"/>
        <end position="253"/>
    </location>
</feature>
<dbReference type="Gene3D" id="3.30.60.90">
    <property type="match status" value="1"/>
</dbReference>
<dbReference type="GO" id="GO:0035973">
    <property type="term" value="P:aggrephagy"/>
    <property type="evidence" value="ECO:0007669"/>
    <property type="project" value="TreeGrafter"/>
</dbReference>
<feature type="region of interest" description="Disordered" evidence="15">
    <location>
        <begin position="601"/>
        <end position="623"/>
    </location>
</feature>
<dbReference type="Pfam" id="PF00569">
    <property type="entry name" value="ZZ"/>
    <property type="match status" value="1"/>
</dbReference>
<protein>
    <recommendedName>
        <fullName evidence="12">Protein ref(2)P</fullName>
    </recommendedName>
    <alternativeName>
        <fullName evidence="13">Refractory to sigma P</fullName>
    </alternativeName>
</protein>
<evidence type="ECO:0000256" key="14">
    <source>
        <dbReference type="PROSITE-ProRule" id="PRU00228"/>
    </source>
</evidence>
<dbReference type="PROSITE" id="PS01357">
    <property type="entry name" value="ZF_ZZ_1"/>
    <property type="match status" value="1"/>
</dbReference>